<dbReference type="GO" id="GO:0071973">
    <property type="term" value="P:bacterial-type flagellum-dependent cell motility"/>
    <property type="evidence" value="ECO:0007669"/>
    <property type="project" value="InterPro"/>
</dbReference>
<dbReference type="GO" id="GO:0005886">
    <property type="term" value="C:plasma membrane"/>
    <property type="evidence" value="ECO:0007669"/>
    <property type="project" value="UniProtKB-SubCell"/>
</dbReference>
<evidence type="ECO:0000256" key="9">
    <source>
        <dbReference type="ARBA" id="ARBA00023143"/>
    </source>
</evidence>
<comment type="subcellular location">
    <subcellularLocation>
        <location evidence="1">Bacterial flagellum basal body</location>
    </subcellularLocation>
    <subcellularLocation>
        <location evidence="2">Cell membrane</location>
        <topology evidence="2">Peripheral membrane protein</topology>
        <orientation evidence="2">Cytoplasmic side</orientation>
    </subcellularLocation>
</comment>
<evidence type="ECO:0000256" key="6">
    <source>
        <dbReference type="ARBA" id="ARBA00022500"/>
    </source>
</evidence>
<dbReference type="InterPro" id="IPR032779">
    <property type="entry name" value="FliG_M"/>
</dbReference>
<evidence type="ECO:0000259" key="12">
    <source>
        <dbReference type="Pfam" id="PF14842"/>
    </source>
</evidence>
<evidence type="ECO:0000256" key="2">
    <source>
        <dbReference type="ARBA" id="ARBA00004413"/>
    </source>
</evidence>
<comment type="similarity">
    <text evidence="3">Belongs to the FliG family.</text>
</comment>
<feature type="domain" description="Flagellar motor switch protein FliG middle" evidence="11">
    <location>
        <begin position="144"/>
        <end position="216"/>
    </location>
</feature>
<dbReference type="Pfam" id="PF14841">
    <property type="entry name" value="FliG_M"/>
    <property type="match status" value="1"/>
</dbReference>
<keyword evidence="9" id="KW-0975">Bacterial flagellum</keyword>
<evidence type="ECO:0000256" key="8">
    <source>
        <dbReference type="ARBA" id="ARBA00023136"/>
    </source>
</evidence>
<dbReference type="InterPro" id="IPR028263">
    <property type="entry name" value="FliG_N"/>
</dbReference>
<evidence type="ECO:0000256" key="7">
    <source>
        <dbReference type="ARBA" id="ARBA00022779"/>
    </source>
</evidence>
<evidence type="ECO:0000259" key="10">
    <source>
        <dbReference type="Pfam" id="PF01706"/>
    </source>
</evidence>
<keyword evidence="13" id="KW-0282">Flagellum</keyword>
<dbReference type="Gene3D" id="1.10.220.30">
    <property type="match status" value="3"/>
</dbReference>
<protein>
    <recommendedName>
        <fullName evidence="4">Flagellar motor switch protein FliG</fullName>
    </recommendedName>
</protein>
<reference evidence="13 14" key="1">
    <citation type="submission" date="2017-10" db="EMBL/GenBank/DDBJ databases">
        <title>Sequencing the genomes of 1000 actinobacteria strains.</title>
        <authorList>
            <person name="Klenk H.-P."/>
        </authorList>
    </citation>
    <scope>NUCLEOTIDE SEQUENCE [LARGE SCALE GENOMIC DNA]</scope>
    <source>
        <strain evidence="13 14">DSM 21574</strain>
    </source>
</reference>
<sequence>MTVVTTNDPAVAAAAAVVDAPRVERPRPNTAALSGTQRAALVLMQLGRERAARVLSELSEPEIEDITAAIVRMERVDRDMADEVMREFYDTLQGGQALAHGGLGYATQLLEAAVGDERAATMLERLQESLAGQPFEFLQAADARQVIALINGEHPQAIALVLAHLRPEHASLILGGLPPETQAAVAHRIALMDRAAPDVVSTVAECLQRKSASVLTPRETSQIGGVQPLVEIINRADPGTEKLILEGLEEKDAELADEVRSRMFVFADIVLLEDRALQLVLRGVETPTLALALKGAGEGERNAVLRNLSERARNNLTEEIELLGAVRVSQVEEARSQIVQTIRRLEESGQIIIRREGEDEYVS</sequence>
<keyword evidence="6" id="KW-0145">Chemotaxis</keyword>
<dbReference type="Pfam" id="PF14842">
    <property type="entry name" value="FliG_N"/>
    <property type="match status" value="1"/>
</dbReference>
<evidence type="ECO:0000256" key="1">
    <source>
        <dbReference type="ARBA" id="ARBA00004117"/>
    </source>
</evidence>
<dbReference type="GO" id="GO:0009425">
    <property type="term" value="C:bacterial-type flagellum basal body"/>
    <property type="evidence" value="ECO:0007669"/>
    <property type="project" value="UniProtKB-SubCell"/>
</dbReference>
<dbReference type="PRINTS" id="PR00954">
    <property type="entry name" value="FLGMOTORFLIG"/>
</dbReference>
<proteinExistence type="inferred from homology"/>
<dbReference type="PANTHER" id="PTHR30534">
    <property type="entry name" value="FLAGELLAR MOTOR SWITCH PROTEIN FLIG"/>
    <property type="match status" value="1"/>
</dbReference>
<keyword evidence="5" id="KW-1003">Cell membrane</keyword>
<dbReference type="AlphaFoldDB" id="A0A2A9EFM1"/>
<feature type="domain" description="Flagellar motor switch protein FliG N-terminal" evidence="12">
    <location>
        <begin position="33"/>
        <end position="135"/>
    </location>
</feature>
<organism evidence="13 14">
    <name type="scientific">Flavimobilis soli</name>
    <dbReference type="NCBI Taxonomy" id="442709"/>
    <lineage>
        <taxon>Bacteria</taxon>
        <taxon>Bacillati</taxon>
        <taxon>Actinomycetota</taxon>
        <taxon>Actinomycetes</taxon>
        <taxon>Micrococcales</taxon>
        <taxon>Jonesiaceae</taxon>
        <taxon>Flavimobilis</taxon>
    </lineage>
</organism>
<comment type="caution">
    <text evidence="13">The sequence shown here is derived from an EMBL/GenBank/DDBJ whole genome shotgun (WGS) entry which is preliminary data.</text>
</comment>
<evidence type="ECO:0000313" key="14">
    <source>
        <dbReference type="Proteomes" id="UP000221394"/>
    </source>
</evidence>
<evidence type="ECO:0000256" key="4">
    <source>
        <dbReference type="ARBA" id="ARBA00021870"/>
    </source>
</evidence>
<keyword evidence="7" id="KW-0283">Flagellar rotation</keyword>
<accession>A0A2A9EFM1</accession>
<dbReference type="Pfam" id="PF01706">
    <property type="entry name" value="FliG_C"/>
    <property type="match status" value="1"/>
</dbReference>
<dbReference type="EMBL" id="PDJH01000001">
    <property type="protein sequence ID" value="PFG37416.1"/>
    <property type="molecule type" value="Genomic_DNA"/>
</dbReference>
<dbReference type="PIRSF" id="PIRSF003161">
    <property type="entry name" value="FliG"/>
    <property type="match status" value="1"/>
</dbReference>
<keyword evidence="14" id="KW-1185">Reference proteome</keyword>
<name>A0A2A9EFM1_9MICO</name>
<dbReference type="InterPro" id="IPR011002">
    <property type="entry name" value="FliG_a-hlx"/>
</dbReference>
<evidence type="ECO:0000256" key="5">
    <source>
        <dbReference type="ARBA" id="ARBA00022475"/>
    </source>
</evidence>
<evidence type="ECO:0000256" key="3">
    <source>
        <dbReference type="ARBA" id="ARBA00010299"/>
    </source>
</evidence>
<dbReference type="GO" id="GO:0003774">
    <property type="term" value="F:cytoskeletal motor activity"/>
    <property type="evidence" value="ECO:0007669"/>
    <property type="project" value="InterPro"/>
</dbReference>
<keyword evidence="13" id="KW-0966">Cell projection</keyword>
<dbReference type="Proteomes" id="UP000221394">
    <property type="component" value="Unassembled WGS sequence"/>
</dbReference>
<keyword evidence="13" id="KW-0969">Cilium</keyword>
<keyword evidence="8" id="KW-0472">Membrane</keyword>
<dbReference type="SUPFAM" id="SSF48029">
    <property type="entry name" value="FliG"/>
    <property type="match status" value="2"/>
</dbReference>
<dbReference type="NCBIfam" id="TIGR00207">
    <property type="entry name" value="fliG"/>
    <property type="match status" value="1"/>
</dbReference>
<dbReference type="InterPro" id="IPR023087">
    <property type="entry name" value="Flg_Motor_Flig_C"/>
</dbReference>
<evidence type="ECO:0000313" key="13">
    <source>
        <dbReference type="EMBL" id="PFG37416.1"/>
    </source>
</evidence>
<dbReference type="PANTHER" id="PTHR30534:SF0">
    <property type="entry name" value="FLAGELLAR MOTOR SWITCH PROTEIN FLIG"/>
    <property type="match status" value="1"/>
</dbReference>
<feature type="domain" description="Flagellar motor switch protein FliG C-terminal" evidence="10">
    <location>
        <begin position="246"/>
        <end position="353"/>
    </location>
</feature>
<dbReference type="GO" id="GO:0006935">
    <property type="term" value="P:chemotaxis"/>
    <property type="evidence" value="ECO:0007669"/>
    <property type="project" value="UniProtKB-KW"/>
</dbReference>
<dbReference type="InterPro" id="IPR000090">
    <property type="entry name" value="Flg_Motor_Flig"/>
</dbReference>
<gene>
    <name evidence="13" type="ORF">ATL41_2178</name>
</gene>
<evidence type="ECO:0000259" key="11">
    <source>
        <dbReference type="Pfam" id="PF14841"/>
    </source>
</evidence>